<comment type="caution">
    <text evidence="2">The sequence shown here is derived from an EMBL/GenBank/DDBJ whole genome shotgun (WGS) entry which is preliminary data.</text>
</comment>
<dbReference type="EMBL" id="BSXT01010549">
    <property type="protein sequence ID" value="GMF80753.1"/>
    <property type="molecule type" value="Genomic_DNA"/>
</dbReference>
<reference evidence="2" key="1">
    <citation type="submission" date="2023-04" db="EMBL/GenBank/DDBJ databases">
        <title>Phytophthora fragariaefolia NBRC 109709.</title>
        <authorList>
            <person name="Ichikawa N."/>
            <person name="Sato H."/>
            <person name="Tonouchi N."/>
        </authorList>
    </citation>
    <scope>NUCLEOTIDE SEQUENCE</scope>
    <source>
        <strain evidence="2">NBRC 109709</strain>
    </source>
</reference>
<dbReference type="Proteomes" id="UP001165121">
    <property type="component" value="Unassembled WGS sequence"/>
</dbReference>
<gene>
    <name evidence="1" type="ORF">Pfra01_002825800</name>
    <name evidence="2" type="ORF">Pfra01_002868600</name>
</gene>
<proteinExistence type="predicted"/>
<organism evidence="2 3">
    <name type="scientific">Phytophthora fragariaefolia</name>
    <dbReference type="NCBI Taxonomy" id="1490495"/>
    <lineage>
        <taxon>Eukaryota</taxon>
        <taxon>Sar</taxon>
        <taxon>Stramenopiles</taxon>
        <taxon>Oomycota</taxon>
        <taxon>Peronosporomycetes</taxon>
        <taxon>Peronosporales</taxon>
        <taxon>Peronosporaceae</taxon>
        <taxon>Phytophthora</taxon>
    </lineage>
</organism>
<sequence length="83" mass="8955">MSGDRVDEEDALAYSDGNPEVCSSSVSSYVIIDNEIPPDIDAAVVEHIDGVTGVWCCEHECLSTRAEAFSMFIAGYMAMTQDS</sequence>
<evidence type="ECO:0000313" key="1">
    <source>
        <dbReference type="EMBL" id="GMF66680.1"/>
    </source>
</evidence>
<protein>
    <submittedName>
        <fullName evidence="2">Unnamed protein product</fullName>
    </submittedName>
</protein>
<dbReference type="EMBL" id="BSXT01008726">
    <property type="protein sequence ID" value="GMF66680.1"/>
    <property type="molecule type" value="Genomic_DNA"/>
</dbReference>
<evidence type="ECO:0000313" key="3">
    <source>
        <dbReference type="Proteomes" id="UP001165121"/>
    </source>
</evidence>
<keyword evidence="3" id="KW-1185">Reference proteome</keyword>
<evidence type="ECO:0000313" key="2">
    <source>
        <dbReference type="EMBL" id="GMF80753.1"/>
    </source>
</evidence>
<name>A0A9W7DBF8_9STRA</name>
<dbReference type="AlphaFoldDB" id="A0A9W7DBF8"/>
<accession>A0A9W7DBF8</accession>